<gene>
    <name evidence="2" type="ORF">OR61_11075</name>
</gene>
<comment type="caution">
    <text evidence="2">The sequence shown here is derived from an EMBL/GenBank/DDBJ whole genome shotgun (WGS) entry which is preliminary data.</text>
</comment>
<reference evidence="2 3" key="1">
    <citation type="submission" date="2014-11" db="EMBL/GenBank/DDBJ databases">
        <title>Draft Genome Sequences of Xanthomonas vesicatoria Strains from the Balkan Peninsula.</title>
        <authorList>
            <person name="Vancheva T."/>
            <person name="Lefeuvre P."/>
            <person name="Bogatzevska N."/>
            <person name="Moncheva P."/>
            <person name="Koebnik R."/>
        </authorList>
    </citation>
    <scope>NUCLEOTIDE SEQUENCE [LARGE SCALE GENOMIC DNA]</scope>
    <source>
        <strain evidence="2 3">53M</strain>
    </source>
</reference>
<dbReference type="AlphaFoldDB" id="A0AAJ0IYN3"/>
<evidence type="ECO:0000313" key="2">
    <source>
        <dbReference type="EMBL" id="KHM94649.1"/>
    </source>
</evidence>
<evidence type="ECO:0000256" key="1">
    <source>
        <dbReference type="SAM" id="MobiDB-lite"/>
    </source>
</evidence>
<dbReference type="Proteomes" id="UP000030969">
    <property type="component" value="Unassembled WGS sequence"/>
</dbReference>
<protein>
    <submittedName>
        <fullName evidence="2">Uncharacterized protein</fullName>
    </submittedName>
</protein>
<accession>A0AAJ0IYN3</accession>
<sequence>MQETLVVQQTEVPVVIAEHLEDPFFDEDEDAPLVEPPDYWDYMTEYQGRMPTFDYSESDRYNIADGVMAVDESSDEFVDDERGVYQTRNSEFEPQAT</sequence>
<organism evidence="2 3">
    <name type="scientific">Xanthomonas vesicatoria</name>
    <dbReference type="NCBI Taxonomy" id="56460"/>
    <lineage>
        <taxon>Bacteria</taxon>
        <taxon>Pseudomonadati</taxon>
        <taxon>Pseudomonadota</taxon>
        <taxon>Gammaproteobacteria</taxon>
        <taxon>Lysobacterales</taxon>
        <taxon>Lysobacteraceae</taxon>
        <taxon>Xanthomonas</taxon>
    </lineage>
</organism>
<dbReference type="EMBL" id="JSYJ01000057">
    <property type="protein sequence ID" value="KHM94649.1"/>
    <property type="molecule type" value="Genomic_DNA"/>
</dbReference>
<name>A0AAJ0IYN3_9XANT</name>
<feature type="region of interest" description="Disordered" evidence="1">
    <location>
        <begin position="73"/>
        <end position="97"/>
    </location>
</feature>
<evidence type="ECO:0000313" key="3">
    <source>
        <dbReference type="Proteomes" id="UP000030969"/>
    </source>
</evidence>
<proteinExistence type="predicted"/>